<dbReference type="PANTHER" id="PTHR19353:SF30">
    <property type="entry name" value="DELTA 8-(E)-SPHINGOLIPID DESATURASE"/>
    <property type="match status" value="1"/>
</dbReference>
<comment type="pathway">
    <text evidence="2">Lipid metabolism; sphingolipid metabolism.</text>
</comment>
<evidence type="ECO:0000256" key="7">
    <source>
        <dbReference type="ARBA" id="ARBA00022617"/>
    </source>
</evidence>
<dbReference type="Pfam" id="PF00487">
    <property type="entry name" value="FA_desaturase"/>
    <property type="match status" value="2"/>
</dbReference>
<dbReference type="CDD" id="cd03506">
    <property type="entry name" value="Delta6-FADS-like"/>
    <property type="match status" value="1"/>
</dbReference>
<dbReference type="Gene3D" id="3.10.120.10">
    <property type="entry name" value="Cytochrome b5-like heme/steroid binding domain"/>
    <property type="match status" value="1"/>
</dbReference>
<dbReference type="PANTHER" id="PTHR19353">
    <property type="entry name" value="FATTY ACID DESATURASE 2"/>
    <property type="match status" value="1"/>
</dbReference>
<dbReference type="GeneID" id="25265106"/>
<dbReference type="AlphaFoldDB" id="A0A066VHU6"/>
<evidence type="ECO:0000256" key="1">
    <source>
        <dbReference type="ARBA" id="ARBA00004141"/>
    </source>
</evidence>
<keyword evidence="9" id="KW-0479">Metal-binding</keyword>
<evidence type="ECO:0000256" key="2">
    <source>
        <dbReference type="ARBA" id="ARBA00004760"/>
    </source>
</evidence>
<evidence type="ECO:0000256" key="4">
    <source>
        <dbReference type="ARBA" id="ARBA00009295"/>
    </source>
</evidence>
<feature type="transmembrane region" description="Helical" evidence="17">
    <location>
        <begin position="415"/>
        <end position="437"/>
    </location>
</feature>
<evidence type="ECO:0000256" key="16">
    <source>
        <dbReference type="SAM" id="MobiDB-lite"/>
    </source>
</evidence>
<keyword evidence="20" id="KW-1185">Reference proteome</keyword>
<dbReference type="SMART" id="SM01117">
    <property type="entry name" value="Cyt-b5"/>
    <property type="match status" value="1"/>
</dbReference>
<dbReference type="InterPro" id="IPR036400">
    <property type="entry name" value="Cyt_B5-like_heme/steroid_sf"/>
</dbReference>
<feature type="compositionally biased region" description="Low complexity" evidence="16">
    <location>
        <begin position="1"/>
        <end position="35"/>
    </location>
</feature>
<dbReference type="SUPFAM" id="SSF55856">
    <property type="entry name" value="Cytochrome b5-like heme/steroid binding domain"/>
    <property type="match status" value="1"/>
</dbReference>
<proteinExistence type="inferred from homology"/>
<dbReference type="RefSeq" id="XP_013241171.1">
    <property type="nucleotide sequence ID" value="XM_013385717.1"/>
</dbReference>
<reference evidence="19 20" key="1">
    <citation type="submission" date="2014-05" db="EMBL/GenBank/DDBJ databases">
        <title>Draft genome sequence of a rare smut relative, Tilletiaria anomala UBC 951.</title>
        <authorList>
            <consortium name="DOE Joint Genome Institute"/>
            <person name="Toome M."/>
            <person name="Kuo A."/>
            <person name="Henrissat B."/>
            <person name="Lipzen A."/>
            <person name="Tritt A."/>
            <person name="Yoshinaga Y."/>
            <person name="Zane M."/>
            <person name="Barry K."/>
            <person name="Grigoriev I.V."/>
            <person name="Spatafora J.W."/>
            <person name="Aimea M.C."/>
        </authorList>
    </citation>
    <scope>NUCLEOTIDE SEQUENCE [LARGE SCALE GENOMIC DNA]</scope>
    <source>
        <strain evidence="19 20">UBC 951</strain>
    </source>
</reference>
<dbReference type="HOGENOM" id="CLU_016265_3_1_1"/>
<evidence type="ECO:0000259" key="18">
    <source>
        <dbReference type="PROSITE" id="PS50255"/>
    </source>
</evidence>
<evidence type="ECO:0000313" key="20">
    <source>
        <dbReference type="Proteomes" id="UP000027361"/>
    </source>
</evidence>
<dbReference type="Proteomes" id="UP000027361">
    <property type="component" value="Unassembled WGS sequence"/>
</dbReference>
<dbReference type="GO" id="GO:0016717">
    <property type="term" value="F:oxidoreductase activity, acting on paired donors, with oxidation of a pair of donors resulting in the reduction of molecular oxygen to two molecules of water"/>
    <property type="evidence" value="ECO:0007669"/>
    <property type="project" value="TreeGrafter"/>
</dbReference>
<feature type="region of interest" description="Disordered" evidence="16">
    <location>
        <begin position="359"/>
        <end position="381"/>
    </location>
</feature>
<evidence type="ECO:0000256" key="10">
    <source>
        <dbReference type="ARBA" id="ARBA00022919"/>
    </source>
</evidence>
<dbReference type="InParanoid" id="A0A066VHU6"/>
<feature type="region of interest" description="Disordered" evidence="16">
    <location>
        <begin position="1"/>
        <end position="42"/>
    </location>
</feature>
<feature type="domain" description="Cytochrome b5 heme-binding" evidence="18">
    <location>
        <begin position="52"/>
        <end position="127"/>
    </location>
</feature>
<keyword evidence="15 17" id="KW-0472">Membrane</keyword>
<name>A0A066VHU6_TILAU</name>
<evidence type="ECO:0000256" key="3">
    <source>
        <dbReference type="ARBA" id="ARBA00004991"/>
    </source>
</evidence>
<keyword evidence="11 17" id="KW-1133">Transmembrane helix</keyword>
<feature type="compositionally biased region" description="Basic and acidic residues" evidence="16">
    <location>
        <begin position="364"/>
        <end position="381"/>
    </location>
</feature>
<dbReference type="EMBL" id="JMSN01000099">
    <property type="protein sequence ID" value="KDN39838.1"/>
    <property type="molecule type" value="Genomic_DNA"/>
</dbReference>
<feature type="transmembrane region" description="Helical" evidence="17">
    <location>
        <begin position="444"/>
        <end position="467"/>
    </location>
</feature>
<evidence type="ECO:0000256" key="9">
    <source>
        <dbReference type="ARBA" id="ARBA00022723"/>
    </source>
</evidence>
<protein>
    <recommendedName>
        <fullName evidence="6">Delta 8-(E)-sphingolipid desaturase</fullName>
        <ecNumber evidence="5">1.14.19.18</ecNumber>
    </recommendedName>
</protein>
<evidence type="ECO:0000256" key="12">
    <source>
        <dbReference type="ARBA" id="ARBA00023002"/>
    </source>
</evidence>
<sequence length="608" mass="68572">MPDAGSSAGFGAGSSSSSSSSSSRSSSSSLTSPSSTDGINALCKPAGASQRKASITRTQLAHRIAQGETLVLHAHRVYKLDNWLAQHPGGALAILHFVGRDASDEIEAYHCDQTLRRMSAFVVAHFDLQDQPLYKPLVPPVQLGYRKGRGLDHPHAHLDTWQRYLDRRPTAALATGQQTSPAALSPARPTDFPLPVELLEPPPDPPCIDATKEAQISRAYKQLHQQVKDAGLYQLRPIGYVRECTRYALLGLLAFYFYAFAHGRTSYFLLSSTFLGLLWHQATFTAHDAGHSGITHNHAVDRVIGTLIADFLGGLSIGWWCDNHDIHHLVTNHPEHDPDIQHMPFFAISPKFLVWQRDGPTSPKVEETKAGEEEENKTSKADQDTVTIGLWSSYYRRVLAFDAPSRLFLRFQHKLYYVVMSLGRFNLYSNSYSFLLLQARRDRWFYLELLGLAFWTRWYIFGALAHLPSWKLRIAYVLISHVLTSPLHIQIVLSHFAQSSDDLGLSESFARRQIRTTMDVQCPTYLDFLHGGLHMQVSHHLFPRLPRHNLREARDRFVKPFAHKWGIEYEEYAFANGNGRVLKVLQQVAEQVDLLAKVARAQAKCKLH</sequence>
<comment type="caution">
    <text evidence="19">The sequence shown here is derived from an EMBL/GenBank/DDBJ whole genome shotgun (WGS) entry which is preliminary data.</text>
</comment>
<dbReference type="InterPro" id="IPR005804">
    <property type="entry name" value="FA_desaturase_dom"/>
</dbReference>
<keyword evidence="8 17" id="KW-0812">Transmembrane</keyword>
<evidence type="ECO:0000256" key="8">
    <source>
        <dbReference type="ARBA" id="ARBA00022692"/>
    </source>
</evidence>
<dbReference type="GO" id="GO:0016020">
    <property type="term" value="C:membrane"/>
    <property type="evidence" value="ECO:0007669"/>
    <property type="project" value="UniProtKB-SubCell"/>
</dbReference>
<dbReference type="OrthoDB" id="260091at2759"/>
<keyword evidence="7" id="KW-0349">Heme</keyword>
<comment type="pathway">
    <text evidence="3">Sphingolipid metabolism.</text>
</comment>
<evidence type="ECO:0000256" key="5">
    <source>
        <dbReference type="ARBA" id="ARBA00012019"/>
    </source>
</evidence>
<evidence type="ECO:0000313" key="19">
    <source>
        <dbReference type="EMBL" id="KDN39838.1"/>
    </source>
</evidence>
<keyword evidence="14" id="KW-0443">Lipid metabolism</keyword>
<dbReference type="PROSITE" id="PS50255">
    <property type="entry name" value="CYTOCHROME_B5_2"/>
    <property type="match status" value="1"/>
</dbReference>
<accession>A0A066VHU6</accession>
<evidence type="ECO:0000256" key="15">
    <source>
        <dbReference type="ARBA" id="ARBA00023136"/>
    </source>
</evidence>
<dbReference type="UniPathway" id="UPA00222"/>
<dbReference type="Pfam" id="PF00173">
    <property type="entry name" value="Cyt-b5"/>
    <property type="match status" value="1"/>
</dbReference>
<organism evidence="19 20">
    <name type="scientific">Tilletiaria anomala (strain ATCC 24038 / CBS 436.72 / UBC 951)</name>
    <dbReference type="NCBI Taxonomy" id="1037660"/>
    <lineage>
        <taxon>Eukaryota</taxon>
        <taxon>Fungi</taxon>
        <taxon>Dikarya</taxon>
        <taxon>Basidiomycota</taxon>
        <taxon>Ustilaginomycotina</taxon>
        <taxon>Exobasidiomycetes</taxon>
        <taxon>Georgefischeriales</taxon>
        <taxon>Tilletiariaceae</taxon>
        <taxon>Tilletiaria</taxon>
    </lineage>
</organism>
<dbReference type="GO" id="GO:0046872">
    <property type="term" value="F:metal ion binding"/>
    <property type="evidence" value="ECO:0007669"/>
    <property type="project" value="UniProtKB-KW"/>
</dbReference>
<keyword evidence="10" id="KW-0746">Sphingolipid metabolism</keyword>
<evidence type="ECO:0000256" key="11">
    <source>
        <dbReference type="ARBA" id="ARBA00022989"/>
    </source>
</evidence>
<dbReference type="GO" id="GO:0006665">
    <property type="term" value="P:sphingolipid metabolic process"/>
    <property type="evidence" value="ECO:0007669"/>
    <property type="project" value="UniProtKB-UniPathway"/>
</dbReference>
<dbReference type="STRING" id="1037660.A0A066VHU6"/>
<dbReference type="InterPro" id="IPR001199">
    <property type="entry name" value="Cyt_B5-like_heme/steroid-bd"/>
</dbReference>
<dbReference type="OMA" id="LYNCNYF"/>
<dbReference type="PIRSF" id="PIRSF015921">
    <property type="entry name" value="FA_sphinglp_des"/>
    <property type="match status" value="1"/>
</dbReference>
<dbReference type="EC" id="1.14.19.18" evidence="5"/>
<evidence type="ECO:0000256" key="6">
    <source>
        <dbReference type="ARBA" id="ARBA00016939"/>
    </source>
</evidence>
<dbReference type="InterPro" id="IPR012171">
    <property type="entry name" value="Fatty_acid_desaturase"/>
</dbReference>
<gene>
    <name evidence="19" type="ORF">K437DRAFT_258884</name>
</gene>
<evidence type="ECO:0000256" key="13">
    <source>
        <dbReference type="ARBA" id="ARBA00023004"/>
    </source>
</evidence>
<comment type="subcellular location">
    <subcellularLocation>
        <location evidence="1">Membrane</location>
        <topology evidence="1">Multi-pass membrane protein</topology>
    </subcellularLocation>
</comment>
<evidence type="ECO:0000256" key="17">
    <source>
        <dbReference type="SAM" id="Phobius"/>
    </source>
</evidence>
<evidence type="ECO:0000256" key="14">
    <source>
        <dbReference type="ARBA" id="ARBA00023098"/>
    </source>
</evidence>
<comment type="similarity">
    <text evidence="4">Belongs to the fatty acid desaturase type 1 family.</text>
</comment>
<keyword evidence="12" id="KW-0560">Oxidoreductase</keyword>
<keyword evidence="13" id="KW-0408">Iron</keyword>